<evidence type="ECO:0000313" key="1">
    <source>
        <dbReference type="EMBL" id="CAZ80810.1"/>
    </source>
</evidence>
<accession>D5G8G7</accession>
<name>D5G8G7_TUBMM</name>
<reference evidence="1 2" key="1">
    <citation type="journal article" date="2010" name="Nature">
        <title>Perigord black truffle genome uncovers evolutionary origins and mechanisms of symbiosis.</title>
        <authorList>
            <person name="Martin F."/>
            <person name="Kohler A."/>
            <person name="Murat C."/>
            <person name="Balestrini R."/>
            <person name="Coutinho P.M."/>
            <person name="Jaillon O."/>
            <person name="Montanini B."/>
            <person name="Morin E."/>
            <person name="Noel B."/>
            <person name="Percudani R."/>
            <person name="Porcel B."/>
            <person name="Rubini A."/>
            <person name="Amicucci A."/>
            <person name="Amselem J."/>
            <person name="Anthouard V."/>
            <person name="Arcioni S."/>
            <person name="Artiguenave F."/>
            <person name="Aury J.M."/>
            <person name="Ballario P."/>
            <person name="Bolchi A."/>
            <person name="Brenna A."/>
            <person name="Brun A."/>
            <person name="Buee M."/>
            <person name="Cantarel B."/>
            <person name="Chevalier G."/>
            <person name="Couloux A."/>
            <person name="Da Silva C."/>
            <person name="Denoeud F."/>
            <person name="Duplessis S."/>
            <person name="Ghignone S."/>
            <person name="Hilselberger B."/>
            <person name="Iotti M."/>
            <person name="Marcais B."/>
            <person name="Mello A."/>
            <person name="Miranda M."/>
            <person name="Pacioni G."/>
            <person name="Quesneville H."/>
            <person name="Riccioni C."/>
            <person name="Ruotolo R."/>
            <person name="Splivallo R."/>
            <person name="Stocchi V."/>
            <person name="Tisserant E."/>
            <person name="Viscomi A.R."/>
            <person name="Zambonelli A."/>
            <person name="Zampieri E."/>
            <person name="Henrissat B."/>
            <person name="Lebrun M.H."/>
            <person name="Paolocci F."/>
            <person name="Bonfante P."/>
            <person name="Ottonello S."/>
            <person name="Wincker P."/>
        </authorList>
    </citation>
    <scope>NUCLEOTIDE SEQUENCE [LARGE SCALE GENOMIC DNA]</scope>
    <source>
        <strain evidence="1 2">Mel28</strain>
    </source>
</reference>
<dbReference type="Proteomes" id="UP000006911">
    <property type="component" value="Unassembled WGS sequence"/>
</dbReference>
<dbReference type="EMBL" id="FN430043">
    <property type="protein sequence ID" value="CAZ80810.1"/>
    <property type="molecule type" value="Genomic_DNA"/>
</dbReference>
<dbReference type="KEGG" id="tml:GSTUM_00002857001"/>
<keyword evidence="2" id="KW-1185">Reference proteome</keyword>
<dbReference type="InParanoid" id="D5G8G7"/>
<dbReference type="HOGENOM" id="CLU_2814277_0_0_1"/>
<sequence>MFSGIGMGWVGRNPVSHTRTAVFERIFSRGSGGEELRHGARVGGCRTAVFCVASWDGYRMGRTCVCL</sequence>
<dbReference type="AlphaFoldDB" id="D5G8G7"/>
<evidence type="ECO:0000313" key="2">
    <source>
        <dbReference type="Proteomes" id="UP000006911"/>
    </source>
</evidence>
<gene>
    <name evidence="1" type="ORF">GSTUM_00002857001</name>
</gene>
<proteinExistence type="predicted"/>
<protein>
    <submittedName>
        <fullName evidence="1">(Perigord truffle) hypothetical protein</fullName>
    </submittedName>
</protein>
<organism evidence="1 2">
    <name type="scientific">Tuber melanosporum (strain Mel28)</name>
    <name type="common">Perigord black truffle</name>
    <dbReference type="NCBI Taxonomy" id="656061"/>
    <lineage>
        <taxon>Eukaryota</taxon>
        <taxon>Fungi</taxon>
        <taxon>Dikarya</taxon>
        <taxon>Ascomycota</taxon>
        <taxon>Pezizomycotina</taxon>
        <taxon>Pezizomycetes</taxon>
        <taxon>Pezizales</taxon>
        <taxon>Tuberaceae</taxon>
        <taxon>Tuber</taxon>
    </lineage>
</organism>